<reference evidence="1" key="1">
    <citation type="submission" date="2024-06" db="EMBL/GenBank/DDBJ databases">
        <title>Mesorhizobium karijinii sp. nov., a symbiont of the iconic Swainsona formosa from arid Australia.</title>
        <authorList>
            <person name="Hill Y.J."/>
            <person name="Watkin E.L.J."/>
            <person name="O'Hara G.W."/>
            <person name="Terpolilli J."/>
            <person name="Tye M.L."/>
            <person name="Kohlmeier M.G."/>
        </authorList>
    </citation>
    <scope>NUCLEOTIDE SEQUENCE</scope>
    <source>
        <strain evidence="1">WSM2240</strain>
    </source>
</reference>
<proteinExistence type="predicted"/>
<dbReference type="EMBL" id="CP159253">
    <property type="protein sequence ID" value="XCG49613.1"/>
    <property type="molecule type" value="Genomic_DNA"/>
</dbReference>
<dbReference type="RefSeq" id="WP_353642852.1">
    <property type="nucleotide sequence ID" value="NZ_CP159253.1"/>
</dbReference>
<name>A0AAU8CSQ6_9HYPH</name>
<gene>
    <name evidence="1" type="ORF">ABVK50_03035</name>
</gene>
<evidence type="ECO:0000313" key="1">
    <source>
        <dbReference type="EMBL" id="XCG49613.1"/>
    </source>
</evidence>
<protein>
    <submittedName>
        <fullName evidence="1">Uncharacterized protein</fullName>
    </submittedName>
</protein>
<organism evidence="1">
    <name type="scientific">Mesorhizobium sp. WSM2240</name>
    <dbReference type="NCBI Taxonomy" id="3228851"/>
    <lineage>
        <taxon>Bacteria</taxon>
        <taxon>Pseudomonadati</taxon>
        <taxon>Pseudomonadota</taxon>
        <taxon>Alphaproteobacteria</taxon>
        <taxon>Hyphomicrobiales</taxon>
        <taxon>Phyllobacteriaceae</taxon>
        <taxon>Mesorhizobium</taxon>
    </lineage>
</organism>
<accession>A0AAU8CSQ6</accession>
<dbReference type="AlphaFoldDB" id="A0AAU8CSQ6"/>
<sequence length="85" mass="9594">MTDYNSLQGRIIALELLVRRVLALVLSDTLGTAEEFAPMRRSFIASLQNVERAFGDEEDEIWEGAMVALEQHLDEIETSLRKALS</sequence>